<accession>A0AA48GW46</accession>
<dbReference type="EMBL" id="AP027081">
    <property type="protein sequence ID" value="BDU75495.1"/>
    <property type="molecule type" value="Genomic_DNA"/>
</dbReference>
<reference evidence="3" key="1">
    <citation type="journal article" date="2023" name="Int. J. Syst. Evol. Microbiol.">
        <title>Mesoterricola silvestris gen. nov., sp. nov., Mesoterricola sediminis sp. nov., Geothrix oryzae sp. nov., Geothrix edaphica sp. nov., Geothrix rubra sp. nov., and Geothrix limicola sp. nov., six novel members of Acidobacteriota isolated from soils.</title>
        <authorList>
            <person name="Itoh H."/>
            <person name="Sugisawa Y."/>
            <person name="Mise K."/>
            <person name="Xu Z."/>
            <person name="Kuniyasu M."/>
            <person name="Ushijima N."/>
            <person name="Kawano K."/>
            <person name="Kobayashi E."/>
            <person name="Shiratori Y."/>
            <person name="Masuda Y."/>
            <person name="Senoo K."/>
        </authorList>
    </citation>
    <scope>NUCLEOTIDE SEQUENCE</scope>
    <source>
        <strain evidence="3">W786</strain>
    </source>
</reference>
<sequence>MELTWVTIAASLLMGLGAALFFVAAVKRGWFKDIEDAKYQVFWSDAKSTRQSPREAADGGQSQEK</sequence>
<dbReference type="Proteomes" id="UP001228113">
    <property type="component" value="Chromosome"/>
</dbReference>
<keyword evidence="2" id="KW-1133">Transmembrane helix</keyword>
<evidence type="ECO:0008006" key="5">
    <source>
        <dbReference type="Google" id="ProtNLM"/>
    </source>
</evidence>
<proteinExistence type="predicted"/>
<gene>
    <name evidence="3" type="ORF">METESE_04530</name>
</gene>
<feature type="transmembrane region" description="Helical" evidence="2">
    <location>
        <begin position="6"/>
        <end position="26"/>
    </location>
</feature>
<feature type="compositionally biased region" description="Basic and acidic residues" evidence="1">
    <location>
        <begin position="52"/>
        <end position="65"/>
    </location>
</feature>
<evidence type="ECO:0000256" key="1">
    <source>
        <dbReference type="SAM" id="MobiDB-lite"/>
    </source>
</evidence>
<name>A0AA48GW46_9BACT</name>
<organism evidence="3 4">
    <name type="scientific">Mesoterricola sediminis</name>
    <dbReference type="NCBI Taxonomy" id="2927980"/>
    <lineage>
        <taxon>Bacteria</taxon>
        <taxon>Pseudomonadati</taxon>
        <taxon>Acidobacteriota</taxon>
        <taxon>Holophagae</taxon>
        <taxon>Holophagales</taxon>
        <taxon>Holophagaceae</taxon>
        <taxon>Mesoterricola</taxon>
    </lineage>
</organism>
<keyword evidence="4" id="KW-1185">Reference proteome</keyword>
<feature type="region of interest" description="Disordered" evidence="1">
    <location>
        <begin position="46"/>
        <end position="65"/>
    </location>
</feature>
<evidence type="ECO:0000313" key="3">
    <source>
        <dbReference type="EMBL" id="BDU75495.1"/>
    </source>
</evidence>
<dbReference type="AlphaFoldDB" id="A0AA48GW46"/>
<evidence type="ECO:0000313" key="4">
    <source>
        <dbReference type="Proteomes" id="UP001228113"/>
    </source>
</evidence>
<dbReference type="KEGG" id="msea:METESE_04530"/>
<protein>
    <recommendedName>
        <fullName evidence="5">Cbb3-type cytochrome oxidase assembly protein CcoS</fullName>
    </recommendedName>
</protein>
<keyword evidence="2" id="KW-0812">Transmembrane</keyword>
<keyword evidence="2" id="KW-0472">Membrane</keyword>
<evidence type="ECO:0000256" key="2">
    <source>
        <dbReference type="SAM" id="Phobius"/>
    </source>
</evidence>